<comment type="caution">
    <text evidence="1">The sequence shown here is derived from an EMBL/GenBank/DDBJ whole genome shotgun (WGS) entry which is preliminary data.</text>
</comment>
<accession>A0A852T424</accession>
<evidence type="ECO:0000313" key="2">
    <source>
        <dbReference type="Proteomes" id="UP000548423"/>
    </source>
</evidence>
<organism evidence="1 2">
    <name type="scientific">Neobacillus niacini</name>
    <dbReference type="NCBI Taxonomy" id="86668"/>
    <lineage>
        <taxon>Bacteria</taxon>
        <taxon>Bacillati</taxon>
        <taxon>Bacillota</taxon>
        <taxon>Bacilli</taxon>
        <taxon>Bacillales</taxon>
        <taxon>Bacillaceae</taxon>
        <taxon>Neobacillus</taxon>
    </lineage>
</organism>
<dbReference type="Proteomes" id="UP000548423">
    <property type="component" value="Unassembled WGS sequence"/>
</dbReference>
<sequence>MLEEQAAFCYDFYTRRQTFDGLKTLAVTLPANQSYEKGLAVKVLLLQVLR</sequence>
<dbReference type="AlphaFoldDB" id="A0A852T424"/>
<name>A0A852T424_9BACI</name>
<protein>
    <submittedName>
        <fullName evidence="1">Uncharacterized protein</fullName>
    </submittedName>
</protein>
<proteinExistence type="predicted"/>
<dbReference type="EMBL" id="JACCBX010000001">
    <property type="protein sequence ID" value="NYE03440.1"/>
    <property type="molecule type" value="Genomic_DNA"/>
</dbReference>
<reference evidence="2" key="2">
    <citation type="submission" date="2020-08" db="EMBL/GenBank/DDBJ databases">
        <title>The Agave Microbiome: Exploring the role of microbial communities in plant adaptations to desert environments.</title>
        <authorList>
            <person name="Partida-Martinez L.P."/>
        </authorList>
    </citation>
    <scope>NUCLEOTIDE SEQUENCE [LARGE SCALE GENOMIC DNA]</scope>
    <source>
        <strain evidence="2">AT2.8</strain>
    </source>
</reference>
<evidence type="ECO:0000313" key="1">
    <source>
        <dbReference type="EMBL" id="NYE03440.1"/>
    </source>
</evidence>
<reference evidence="2" key="1">
    <citation type="submission" date="2020-07" db="EMBL/GenBank/DDBJ databases">
        <authorList>
            <person name="Partida-Martinez L."/>
            <person name="Huntemann M."/>
            <person name="Clum A."/>
            <person name="Wang J."/>
            <person name="Palaniappan K."/>
            <person name="Ritter S."/>
            <person name="Chen I.-M."/>
            <person name="Stamatis D."/>
            <person name="Reddy T."/>
            <person name="O'Malley R."/>
            <person name="Daum C."/>
            <person name="Shapiro N."/>
            <person name="Ivanova N."/>
            <person name="Kyrpides N."/>
            <person name="Woyke T."/>
        </authorList>
    </citation>
    <scope>NUCLEOTIDE SEQUENCE [LARGE SCALE GENOMIC DNA]</scope>
    <source>
        <strain evidence="2">AT2.8</strain>
    </source>
</reference>
<gene>
    <name evidence="1" type="ORF">F4694_000159</name>
</gene>